<dbReference type="InterPro" id="IPR011990">
    <property type="entry name" value="TPR-like_helical_dom_sf"/>
</dbReference>
<sequence length="174" mass="19589">MGNAVTYFHHCSTSREAIIASHERRRSEDEGAPQTQAEFAADLWYARGYDAELSDPHAAEAAYACALAHDPYHSAAHANYGRLRHALGDFAAAEEHYRRALELDPEEPLFWYNLGVVLQDRDQREQAIVAYRRCLRVAPGFGDAHFNLAGLLERQGDHTGALRHLATYRRLQAS</sequence>
<dbReference type="InterPro" id="IPR052943">
    <property type="entry name" value="TMTC_O-mannosyl-trnsfr"/>
</dbReference>
<reference evidence="2 3" key="1">
    <citation type="journal article" date="2010" name="Stand. Genomic Sci.">
        <title>Complete genome sequence of Haliangium ochraceum type strain (SMP-2).</title>
        <authorList>
            <consortium name="US DOE Joint Genome Institute (JGI-PGF)"/>
            <person name="Ivanova N."/>
            <person name="Daum C."/>
            <person name="Lang E."/>
            <person name="Abt B."/>
            <person name="Kopitz M."/>
            <person name="Saunders E."/>
            <person name="Lapidus A."/>
            <person name="Lucas S."/>
            <person name="Glavina Del Rio T."/>
            <person name="Nolan M."/>
            <person name="Tice H."/>
            <person name="Copeland A."/>
            <person name="Cheng J.F."/>
            <person name="Chen F."/>
            <person name="Bruce D."/>
            <person name="Goodwin L."/>
            <person name="Pitluck S."/>
            <person name="Mavromatis K."/>
            <person name="Pati A."/>
            <person name="Mikhailova N."/>
            <person name="Chen A."/>
            <person name="Palaniappan K."/>
            <person name="Land M."/>
            <person name="Hauser L."/>
            <person name="Chang Y.J."/>
            <person name="Jeffries C.D."/>
            <person name="Detter J.C."/>
            <person name="Brettin T."/>
            <person name="Rohde M."/>
            <person name="Goker M."/>
            <person name="Bristow J."/>
            <person name="Markowitz V."/>
            <person name="Eisen J.A."/>
            <person name="Hugenholtz P."/>
            <person name="Kyrpides N.C."/>
            <person name="Klenk H.P."/>
        </authorList>
    </citation>
    <scope>NUCLEOTIDE SEQUENCE [LARGE SCALE GENOMIC DNA]</scope>
    <source>
        <strain evidence="3">DSM 14365 / CIP 107738 / JCM 11303 / AJ 13395 / SMP-2</strain>
    </source>
</reference>
<dbReference type="Gene3D" id="1.25.40.10">
    <property type="entry name" value="Tetratricopeptide repeat domain"/>
    <property type="match status" value="1"/>
</dbReference>
<dbReference type="STRING" id="502025.Hoch_3247"/>
<dbReference type="PANTHER" id="PTHR44809:SF1">
    <property type="entry name" value="PROTEIN O-MANNOSYL-TRANSFERASE TMTC1"/>
    <property type="match status" value="1"/>
</dbReference>
<protein>
    <submittedName>
        <fullName evidence="2">Tetratricopeptide TPR_2 repeat protein</fullName>
    </submittedName>
</protein>
<dbReference type="PROSITE" id="PS50005">
    <property type="entry name" value="TPR"/>
    <property type="match status" value="2"/>
</dbReference>
<evidence type="ECO:0000313" key="3">
    <source>
        <dbReference type="Proteomes" id="UP000001880"/>
    </source>
</evidence>
<keyword evidence="3" id="KW-1185">Reference proteome</keyword>
<dbReference type="eggNOG" id="COG0457">
    <property type="taxonomic scope" value="Bacteria"/>
</dbReference>
<dbReference type="RefSeq" id="WP_012828349.1">
    <property type="nucleotide sequence ID" value="NC_013440.1"/>
</dbReference>
<dbReference type="OrthoDB" id="9789234at2"/>
<dbReference type="SUPFAM" id="SSF48452">
    <property type="entry name" value="TPR-like"/>
    <property type="match status" value="1"/>
</dbReference>
<accession>D0LTQ5</accession>
<dbReference type="HOGENOM" id="CLU_1537974_0_0_7"/>
<proteinExistence type="predicted"/>
<feature type="repeat" description="TPR" evidence="1">
    <location>
        <begin position="108"/>
        <end position="141"/>
    </location>
</feature>
<evidence type="ECO:0000313" key="2">
    <source>
        <dbReference type="EMBL" id="ACY15749.1"/>
    </source>
</evidence>
<organism evidence="2 3">
    <name type="scientific">Haliangium ochraceum (strain DSM 14365 / JCM 11303 / SMP-2)</name>
    <dbReference type="NCBI Taxonomy" id="502025"/>
    <lineage>
        <taxon>Bacteria</taxon>
        <taxon>Pseudomonadati</taxon>
        <taxon>Myxococcota</taxon>
        <taxon>Polyangia</taxon>
        <taxon>Haliangiales</taxon>
        <taxon>Kofleriaceae</taxon>
        <taxon>Haliangium</taxon>
    </lineage>
</organism>
<dbReference type="AlphaFoldDB" id="D0LTQ5"/>
<dbReference type="Proteomes" id="UP000001880">
    <property type="component" value="Chromosome"/>
</dbReference>
<dbReference type="InterPro" id="IPR019734">
    <property type="entry name" value="TPR_rpt"/>
</dbReference>
<feature type="repeat" description="TPR" evidence="1">
    <location>
        <begin position="74"/>
        <end position="107"/>
    </location>
</feature>
<evidence type="ECO:0000256" key="1">
    <source>
        <dbReference type="PROSITE-ProRule" id="PRU00339"/>
    </source>
</evidence>
<dbReference type="KEGG" id="hoh:Hoch_3247"/>
<keyword evidence="1" id="KW-0802">TPR repeat</keyword>
<name>D0LTQ5_HALO1</name>
<dbReference type="SMART" id="SM00028">
    <property type="entry name" value="TPR"/>
    <property type="match status" value="3"/>
</dbReference>
<dbReference type="PANTHER" id="PTHR44809">
    <property type="match status" value="1"/>
</dbReference>
<gene>
    <name evidence="2" type="ordered locus">Hoch_3247</name>
</gene>
<dbReference type="EMBL" id="CP001804">
    <property type="protein sequence ID" value="ACY15749.1"/>
    <property type="molecule type" value="Genomic_DNA"/>
</dbReference>
<dbReference type="PROSITE" id="PS50293">
    <property type="entry name" value="TPR_REGION"/>
    <property type="match status" value="1"/>
</dbReference>
<dbReference type="Pfam" id="PF13414">
    <property type="entry name" value="TPR_11"/>
    <property type="match status" value="1"/>
</dbReference>